<evidence type="ECO:0000256" key="1">
    <source>
        <dbReference type="SAM" id="Coils"/>
    </source>
</evidence>
<feature type="compositionally biased region" description="Polar residues" evidence="2">
    <location>
        <begin position="1"/>
        <end position="13"/>
    </location>
</feature>
<protein>
    <submittedName>
        <fullName evidence="3">Uncharacterized protein</fullName>
    </submittedName>
</protein>
<feature type="compositionally biased region" description="Polar residues" evidence="2">
    <location>
        <begin position="43"/>
        <end position="73"/>
    </location>
</feature>
<dbReference type="PANTHER" id="PTHR33480:SF1">
    <property type="entry name" value="TYR RECOMBINASE DOMAIN-CONTAINING PROTEIN"/>
    <property type="match status" value="1"/>
</dbReference>
<name>A0A9P0A1C6_BEMTA</name>
<proteinExistence type="predicted"/>
<dbReference type="EMBL" id="OU963862">
    <property type="protein sequence ID" value="CAH0381927.1"/>
    <property type="molecule type" value="Genomic_DNA"/>
</dbReference>
<keyword evidence="4" id="KW-1185">Reference proteome</keyword>
<gene>
    <name evidence="3" type="ORF">BEMITA_LOCUS1528</name>
</gene>
<accession>A0A9P0A1C6</accession>
<sequence>MVKNTVPRTSAAPSSRGRTKPNLSSMSSSVPSPPATRARINNLGKTGSTRNTSNSEASNSKTNSEASSQQDQPPDNRELGKNAKKVDHPNDLSSSSETFRDLRTKFFNSQKEYEDILKKATDNDALFKRETLVSLMENQFTVTNDVFKFCEDLIRKQNEASDASGEKLRVDFREFAAQITTSVNKLNVKLTSSLEKLSLSNNKDSSSRPSEADVIAGNFDPPMVKLPLGKSNTSRPKPKASLIEISAEAEGVNGLTVGKTFSEALKSRKLDTAIDKIIRKDDKILVMTRNSTEANKILDSLKDEKSLVLKPFLAFKPTIRVSYVDSEINDEDIPAVIFDNNEVFNKNPRISKEEFLANFHVVKVYQTKADSANGSFVIKPLPKFLRRKLQLHVNDSKENLDALKKNLDNESAISKEKNSELQTYMPEYCKNDPPIPVHGSPSFSSLTTTPEKATSENWSEYERTINENFKLLNEARPVLRAYNNKLSIAGATILTSSSVEELYPDVSMEGAIIDYTTEKILGKKCMEDIENMVKCLGDMPNHKNLDTLKNDSDTESAISKGGIPEIQTYMPEDDPPIPFQNFHSCNSLSTAAEKLNFVGDNTKDALRTDSMKQNDREDSKETTLLLPVLSGDSKVYDFHENSNGTIFEYGDIINNCNTNFTSPLVISLDRSGNSTVCKLSQLDVAKNLFTSPSEVNDESTCINSVSTKTASLKDGSNSSESEEESTNLLSALTAEFNAVTKTMCPNNGTNVLTGTASVGISSALDVSFITVPVNPEEHILSNTPEECAEIDSNHENFQEIDGNDIAGEIQLNYCQSSHTDKRVWDKKAACLFCFQLYSKLSQHLLSKHGSEKEVQAYKNAEVKSYEKTRIISKLTKLGNYAHNMRVLKNGKGTIIVCRRPVYLTHFTDYLPCHACYGFYLRSKLWKHYMSCPEKIEQTNPTEKKVQRLGSLLMPCKEKDVTAAITELFSGMLADEVTHVIRSDPLLVKFATKKFNKHIGQPHMKNVIRQNLRVLGNLLIFLKKEEGITSISECLNTKNFFKVRSGVYNYFMSGDKSSPSSAIKSGHFLKKCAKIGVTDAIVSNDRVKRQSLEDFLFLYENDWHDYIDTPCNHILAERKFNKPEDLPLADDIIKFNQIVLQYEKKVLEDNFKNVNYRQLQENTFVHMIVFNRRRPGESERLQVTQFLERSVSSRPQGEVEKILCAAERSTASKLTRIKTFGKKRRGVAILLTEDMCKCIDYIVKNKEKPMKKEDENPYIFGIAGTQSHIRACDVIRKLCSELLSNNLTHKKLTSY</sequence>
<evidence type="ECO:0000313" key="3">
    <source>
        <dbReference type="EMBL" id="CAH0381927.1"/>
    </source>
</evidence>
<evidence type="ECO:0000256" key="2">
    <source>
        <dbReference type="SAM" id="MobiDB-lite"/>
    </source>
</evidence>
<feature type="compositionally biased region" description="Basic and acidic residues" evidence="2">
    <location>
        <begin position="74"/>
        <end position="90"/>
    </location>
</feature>
<keyword evidence="1" id="KW-0175">Coiled coil</keyword>
<evidence type="ECO:0000313" key="4">
    <source>
        <dbReference type="Proteomes" id="UP001152759"/>
    </source>
</evidence>
<reference evidence="3" key="1">
    <citation type="submission" date="2021-12" db="EMBL/GenBank/DDBJ databases">
        <authorList>
            <person name="King R."/>
        </authorList>
    </citation>
    <scope>NUCLEOTIDE SEQUENCE</scope>
</reference>
<dbReference type="Proteomes" id="UP001152759">
    <property type="component" value="Chromosome 1"/>
</dbReference>
<feature type="coiled-coil region" evidence="1">
    <location>
        <begin position="386"/>
        <end position="420"/>
    </location>
</feature>
<dbReference type="PANTHER" id="PTHR33480">
    <property type="entry name" value="SET DOMAIN-CONTAINING PROTEIN-RELATED"/>
    <property type="match status" value="1"/>
</dbReference>
<feature type="region of interest" description="Disordered" evidence="2">
    <location>
        <begin position="1"/>
        <end position="97"/>
    </location>
</feature>
<organism evidence="3 4">
    <name type="scientific">Bemisia tabaci</name>
    <name type="common">Sweetpotato whitefly</name>
    <name type="synonym">Aleurodes tabaci</name>
    <dbReference type="NCBI Taxonomy" id="7038"/>
    <lineage>
        <taxon>Eukaryota</taxon>
        <taxon>Metazoa</taxon>
        <taxon>Ecdysozoa</taxon>
        <taxon>Arthropoda</taxon>
        <taxon>Hexapoda</taxon>
        <taxon>Insecta</taxon>
        <taxon>Pterygota</taxon>
        <taxon>Neoptera</taxon>
        <taxon>Paraneoptera</taxon>
        <taxon>Hemiptera</taxon>
        <taxon>Sternorrhyncha</taxon>
        <taxon>Aleyrodoidea</taxon>
        <taxon>Aleyrodidae</taxon>
        <taxon>Aleyrodinae</taxon>
        <taxon>Bemisia</taxon>
    </lineage>
</organism>